<dbReference type="EMBL" id="JAQRFN010000027">
    <property type="protein sequence ID" value="MDC9598336.1"/>
    <property type="molecule type" value="Genomic_DNA"/>
</dbReference>
<evidence type="ECO:0000313" key="2">
    <source>
        <dbReference type="Proteomes" id="UP001220225"/>
    </source>
</evidence>
<reference evidence="1 2" key="1">
    <citation type="submission" date="2023-02" db="EMBL/GenBank/DDBJ databases">
        <title>Entomopathogenic bacteria.</title>
        <authorList>
            <person name="Machado R.A."/>
        </authorList>
    </citation>
    <scope>NUCLEOTIDE SEQUENCE [LARGE SCALE GENOMIC DNA]</scope>
    <source>
        <strain evidence="1 2">XENO-2</strain>
    </source>
</reference>
<name>A0ABT5LV84_9GAMM</name>
<keyword evidence="2" id="KW-1185">Reference proteome</keyword>
<comment type="caution">
    <text evidence="1">The sequence shown here is derived from an EMBL/GenBank/DDBJ whole genome shotgun (WGS) entry which is preliminary data.</text>
</comment>
<dbReference type="InterPro" id="IPR010862">
    <property type="entry name" value="DUF1493"/>
</dbReference>
<gene>
    <name evidence="1" type="ORF">PSI14_16160</name>
</gene>
<protein>
    <submittedName>
        <fullName evidence="1">DUF1493 family protein</fullName>
    </submittedName>
</protein>
<proteinExistence type="predicted"/>
<dbReference type="Proteomes" id="UP001220225">
    <property type="component" value="Unassembled WGS sequence"/>
</dbReference>
<sequence>MVDIEEEILNFIAKYSGTPLFCRKQTLPIETDIDTDLHLEKEEAEELMNIFFDKFNVNPLKFNINIYYPEEDFHFIADLLAILIPSKRPKPTLVPDFTIRMLIESAKAGYWLYD</sequence>
<accession>A0ABT5LV84</accession>
<organism evidence="1 2">
    <name type="scientific">Xenorhabdus anantnagensis</name>
    <dbReference type="NCBI Taxonomy" id="3025875"/>
    <lineage>
        <taxon>Bacteria</taxon>
        <taxon>Pseudomonadati</taxon>
        <taxon>Pseudomonadota</taxon>
        <taxon>Gammaproteobacteria</taxon>
        <taxon>Enterobacterales</taxon>
        <taxon>Morganellaceae</taxon>
        <taxon>Xenorhabdus</taxon>
    </lineage>
</organism>
<dbReference type="RefSeq" id="WP_273576846.1">
    <property type="nucleotide sequence ID" value="NZ_JAQRFN010000027.1"/>
</dbReference>
<dbReference type="Pfam" id="PF07377">
    <property type="entry name" value="DUF1493"/>
    <property type="match status" value="1"/>
</dbReference>
<evidence type="ECO:0000313" key="1">
    <source>
        <dbReference type="EMBL" id="MDC9598336.1"/>
    </source>
</evidence>